<comment type="caution">
    <text evidence="1">The sequence shown here is derived from an EMBL/GenBank/DDBJ whole genome shotgun (WGS) entry which is preliminary data.</text>
</comment>
<dbReference type="Proteomes" id="UP000004508">
    <property type="component" value="Unassembled WGS sequence"/>
</dbReference>
<dbReference type="InParanoid" id="D6TPN4"/>
<protein>
    <submittedName>
        <fullName evidence="1">Uncharacterized protein</fullName>
    </submittedName>
</protein>
<organism evidence="1 2">
    <name type="scientific">Ktedonobacter racemifer DSM 44963</name>
    <dbReference type="NCBI Taxonomy" id="485913"/>
    <lineage>
        <taxon>Bacteria</taxon>
        <taxon>Bacillati</taxon>
        <taxon>Chloroflexota</taxon>
        <taxon>Ktedonobacteria</taxon>
        <taxon>Ktedonobacterales</taxon>
        <taxon>Ktedonobacteraceae</taxon>
        <taxon>Ktedonobacter</taxon>
    </lineage>
</organism>
<sequence>MVGLLPKGKPTCYTILNMWASRFTRAVYLCHVAKQVSENRAFFVFL</sequence>
<reference evidence="1 2" key="1">
    <citation type="journal article" date="2011" name="Stand. Genomic Sci.">
        <title>Non-contiguous finished genome sequence and contextual data of the filamentous soil bacterium Ktedonobacter racemifer type strain (SOSP1-21).</title>
        <authorList>
            <person name="Chang Y.J."/>
            <person name="Land M."/>
            <person name="Hauser L."/>
            <person name="Chertkov O."/>
            <person name="Del Rio T.G."/>
            <person name="Nolan M."/>
            <person name="Copeland A."/>
            <person name="Tice H."/>
            <person name="Cheng J.F."/>
            <person name="Lucas S."/>
            <person name="Han C."/>
            <person name="Goodwin L."/>
            <person name="Pitluck S."/>
            <person name="Ivanova N."/>
            <person name="Ovchinikova G."/>
            <person name="Pati A."/>
            <person name="Chen A."/>
            <person name="Palaniappan K."/>
            <person name="Mavromatis K."/>
            <person name="Liolios K."/>
            <person name="Brettin T."/>
            <person name="Fiebig A."/>
            <person name="Rohde M."/>
            <person name="Abt B."/>
            <person name="Goker M."/>
            <person name="Detter J.C."/>
            <person name="Woyke T."/>
            <person name="Bristow J."/>
            <person name="Eisen J.A."/>
            <person name="Markowitz V."/>
            <person name="Hugenholtz P."/>
            <person name="Kyrpides N.C."/>
            <person name="Klenk H.P."/>
            <person name="Lapidus A."/>
        </authorList>
    </citation>
    <scope>NUCLEOTIDE SEQUENCE [LARGE SCALE GENOMIC DNA]</scope>
    <source>
        <strain evidence="2">DSM 44963</strain>
    </source>
</reference>
<name>D6TPN4_KTERA</name>
<gene>
    <name evidence="1" type="ORF">Krac_6875</name>
</gene>
<evidence type="ECO:0000313" key="2">
    <source>
        <dbReference type="Proteomes" id="UP000004508"/>
    </source>
</evidence>
<dbReference type="EMBL" id="ADVG01000002">
    <property type="protein sequence ID" value="EFH85648.1"/>
    <property type="molecule type" value="Genomic_DNA"/>
</dbReference>
<proteinExistence type="predicted"/>
<dbReference type="AlphaFoldDB" id="D6TPN4"/>
<keyword evidence="2" id="KW-1185">Reference proteome</keyword>
<accession>D6TPN4</accession>
<evidence type="ECO:0000313" key="1">
    <source>
        <dbReference type="EMBL" id="EFH85648.1"/>
    </source>
</evidence>